<dbReference type="EMBL" id="CAEZYM010000006">
    <property type="protein sequence ID" value="CAB4725096.1"/>
    <property type="molecule type" value="Genomic_DNA"/>
</dbReference>
<accession>A0A6J6RRQ0</accession>
<dbReference type="InterPro" id="IPR016181">
    <property type="entry name" value="Acyl_CoA_acyltransferase"/>
</dbReference>
<evidence type="ECO:0000259" key="1">
    <source>
        <dbReference type="PROSITE" id="PS51186"/>
    </source>
</evidence>
<reference evidence="4" key="1">
    <citation type="submission" date="2020-05" db="EMBL/GenBank/DDBJ databases">
        <authorList>
            <person name="Chiriac C."/>
            <person name="Salcher M."/>
            <person name="Ghai R."/>
            <person name="Kavagutti S V."/>
        </authorList>
    </citation>
    <scope>NUCLEOTIDE SEQUENCE</scope>
</reference>
<protein>
    <submittedName>
        <fullName evidence="4">Unannotated protein</fullName>
    </submittedName>
</protein>
<evidence type="ECO:0000313" key="4">
    <source>
        <dbReference type="EMBL" id="CAB4725096.1"/>
    </source>
</evidence>
<dbReference type="SUPFAM" id="SSF55729">
    <property type="entry name" value="Acyl-CoA N-acyltransferases (Nat)"/>
    <property type="match status" value="1"/>
</dbReference>
<dbReference type="EMBL" id="CAEZXO010000008">
    <property type="protein sequence ID" value="CAB4700681.1"/>
    <property type="molecule type" value="Genomic_DNA"/>
</dbReference>
<dbReference type="AlphaFoldDB" id="A0A6J6RRQ0"/>
<dbReference type="GO" id="GO:0005737">
    <property type="term" value="C:cytoplasm"/>
    <property type="evidence" value="ECO:0007669"/>
    <property type="project" value="TreeGrafter"/>
</dbReference>
<dbReference type="EMBL" id="CAFBLD010000006">
    <property type="protein sequence ID" value="CAB4868677.1"/>
    <property type="molecule type" value="Genomic_DNA"/>
</dbReference>
<dbReference type="InterPro" id="IPR051908">
    <property type="entry name" value="Ribosomal_N-acetyltransferase"/>
</dbReference>
<evidence type="ECO:0000313" key="6">
    <source>
        <dbReference type="EMBL" id="CAB4833161.1"/>
    </source>
</evidence>
<dbReference type="EMBL" id="CAFBNH010000007">
    <property type="protein sequence ID" value="CAB4951470.1"/>
    <property type="molecule type" value="Genomic_DNA"/>
</dbReference>
<name>A0A6J6RRQ0_9ZZZZ</name>
<feature type="domain" description="N-acetyltransferase" evidence="1">
    <location>
        <begin position="16"/>
        <end position="176"/>
    </location>
</feature>
<dbReference type="CDD" id="cd04301">
    <property type="entry name" value="NAT_SF"/>
    <property type="match status" value="1"/>
</dbReference>
<dbReference type="EMBL" id="CAFABH010000038">
    <property type="protein sequence ID" value="CAB4833161.1"/>
    <property type="molecule type" value="Genomic_DNA"/>
</dbReference>
<dbReference type="Pfam" id="PF13302">
    <property type="entry name" value="Acetyltransf_3"/>
    <property type="match status" value="1"/>
</dbReference>
<dbReference type="PANTHER" id="PTHR43441:SF2">
    <property type="entry name" value="FAMILY ACETYLTRANSFERASE, PUTATIVE (AFU_ORTHOLOGUE AFUA_7G00850)-RELATED"/>
    <property type="match status" value="1"/>
</dbReference>
<dbReference type="GO" id="GO:1990189">
    <property type="term" value="F:protein N-terminal-serine acetyltransferase activity"/>
    <property type="evidence" value="ECO:0007669"/>
    <property type="project" value="TreeGrafter"/>
</dbReference>
<evidence type="ECO:0000313" key="8">
    <source>
        <dbReference type="EMBL" id="CAB4951470.1"/>
    </source>
</evidence>
<dbReference type="EMBL" id="CAEZZW010000006">
    <property type="protein sequence ID" value="CAB4784854.1"/>
    <property type="molecule type" value="Genomic_DNA"/>
</dbReference>
<sequence length="181" mass="20371">MIWWPSEVPTLSYGLTTLRALTPADIPDIYRELQDPVIPQFTTLPANYTMENAEFYVKNKTIQYLAEKKEFAFAIEHDDIFSGVVSLHDIHLADHIAEVGYWIAAPMRRKGVGSAAVRLITDYGFTTMGFRRIEAKVDVKNEGSRALLLNEGYEFEAIMRSAKTALDGTQEDMVLYSALSG</sequence>
<gene>
    <name evidence="3" type="ORF">UFOPK2510_01302</name>
    <name evidence="4" type="ORF">UFOPK2718_00823</name>
    <name evidence="5" type="ORF">UFOPK2936_01208</name>
    <name evidence="6" type="ORF">UFOPK3174_01442</name>
    <name evidence="7" type="ORF">UFOPK3328_00915</name>
    <name evidence="8" type="ORF">UFOPK3779_01246</name>
    <name evidence="9" type="ORF">UFOPK3913_00825</name>
    <name evidence="2" type="ORF">UFOPK4107_01174</name>
    <name evidence="10" type="ORF">UFOPK4403_00829</name>
</gene>
<dbReference type="InterPro" id="IPR000182">
    <property type="entry name" value="GNAT_dom"/>
</dbReference>
<dbReference type="EMBL" id="CAFBOC010000007">
    <property type="protein sequence ID" value="CAB4976411.1"/>
    <property type="molecule type" value="Genomic_DNA"/>
</dbReference>
<dbReference type="PANTHER" id="PTHR43441">
    <property type="entry name" value="RIBOSOMAL-PROTEIN-SERINE ACETYLTRANSFERASE"/>
    <property type="match status" value="1"/>
</dbReference>
<dbReference type="EMBL" id="CAFBQX010000004">
    <property type="protein sequence ID" value="CAB5072812.1"/>
    <property type="molecule type" value="Genomic_DNA"/>
</dbReference>
<evidence type="ECO:0000313" key="2">
    <source>
        <dbReference type="EMBL" id="CAB4342738.1"/>
    </source>
</evidence>
<evidence type="ECO:0000313" key="10">
    <source>
        <dbReference type="EMBL" id="CAB5072812.1"/>
    </source>
</evidence>
<evidence type="ECO:0000313" key="7">
    <source>
        <dbReference type="EMBL" id="CAB4868677.1"/>
    </source>
</evidence>
<evidence type="ECO:0000313" key="5">
    <source>
        <dbReference type="EMBL" id="CAB4784854.1"/>
    </source>
</evidence>
<dbReference type="EMBL" id="CAESAE010000006">
    <property type="protein sequence ID" value="CAB4342738.1"/>
    <property type="molecule type" value="Genomic_DNA"/>
</dbReference>
<dbReference type="PROSITE" id="PS51186">
    <property type="entry name" value="GNAT"/>
    <property type="match status" value="1"/>
</dbReference>
<organism evidence="4">
    <name type="scientific">freshwater metagenome</name>
    <dbReference type="NCBI Taxonomy" id="449393"/>
    <lineage>
        <taxon>unclassified sequences</taxon>
        <taxon>metagenomes</taxon>
        <taxon>ecological metagenomes</taxon>
    </lineage>
</organism>
<evidence type="ECO:0000313" key="3">
    <source>
        <dbReference type="EMBL" id="CAB4700681.1"/>
    </source>
</evidence>
<evidence type="ECO:0000313" key="9">
    <source>
        <dbReference type="EMBL" id="CAB4976411.1"/>
    </source>
</evidence>
<dbReference type="GO" id="GO:0008999">
    <property type="term" value="F:protein-N-terminal-alanine acetyltransferase activity"/>
    <property type="evidence" value="ECO:0007669"/>
    <property type="project" value="TreeGrafter"/>
</dbReference>
<dbReference type="Gene3D" id="3.40.630.30">
    <property type="match status" value="1"/>
</dbReference>
<proteinExistence type="predicted"/>